<dbReference type="OrthoDB" id="3256331at2759"/>
<gene>
    <name evidence="2" type="ORF">D9619_012237</name>
</gene>
<name>A0A8H5B8T0_9AGAR</name>
<organism evidence="2 3">
    <name type="scientific">Psilocybe cf. subviscida</name>
    <dbReference type="NCBI Taxonomy" id="2480587"/>
    <lineage>
        <taxon>Eukaryota</taxon>
        <taxon>Fungi</taxon>
        <taxon>Dikarya</taxon>
        <taxon>Basidiomycota</taxon>
        <taxon>Agaricomycotina</taxon>
        <taxon>Agaricomycetes</taxon>
        <taxon>Agaricomycetidae</taxon>
        <taxon>Agaricales</taxon>
        <taxon>Agaricineae</taxon>
        <taxon>Strophariaceae</taxon>
        <taxon>Psilocybe</taxon>
    </lineage>
</organism>
<feature type="domain" description="DUF6593" evidence="1">
    <location>
        <begin position="72"/>
        <end position="226"/>
    </location>
</feature>
<dbReference type="InterPro" id="IPR046528">
    <property type="entry name" value="DUF6593"/>
</dbReference>
<proteinExistence type="predicted"/>
<sequence length="246" mass="27212">MLSLQFSSPGDSASLDLSMASATALLRPTRSMDESESDGVGGHGERPVSLMSVSSTATLVHLEPLKLVFSRDSVVNTTLFSGAVARYQIASNTSMTNITLHDLAAQRVAAVIKYRYFWPDVVLLPHRSSPAQKSIRMGKWLRRPSKEDDVRSMACLRTEAGCYSWRSCSSHRLALYSEKPCDDTPVASCVPAEGSRSLSLTIQPSALDIVVEIIVSFLVLEQRLRMKEYQDRHWEAQYLSSSVILL</sequence>
<protein>
    <recommendedName>
        <fullName evidence="1">DUF6593 domain-containing protein</fullName>
    </recommendedName>
</protein>
<comment type="caution">
    <text evidence="2">The sequence shown here is derived from an EMBL/GenBank/DDBJ whole genome shotgun (WGS) entry which is preliminary data.</text>
</comment>
<evidence type="ECO:0000313" key="3">
    <source>
        <dbReference type="Proteomes" id="UP000567179"/>
    </source>
</evidence>
<accession>A0A8H5B8T0</accession>
<dbReference type="Proteomes" id="UP000567179">
    <property type="component" value="Unassembled WGS sequence"/>
</dbReference>
<dbReference type="Pfam" id="PF20236">
    <property type="entry name" value="DUF6593"/>
    <property type="match status" value="1"/>
</dbReference>
<evidence type="ECO:0000259" key="1">
    <source>
        <dbReference type="Pfam" id="PF20236"/>
    </source>
</evidence>
<keyword evidence="3" id="KW-1185">Reference proteome</keyword>
<reference evidence="2 3" key="1">
    <citation type="journal article" date="2020" name="ISME J.">
        <title>Uncovering the hidden diversity of litter-decomposition mechanisms in mushroom-forming fungi.</title>
        <authorList>
            <person name="Floudas D."/>
            <person name="Bentzer J."/>
            <person name="Ahren D."/>
            <person name="Johansson T."/>
            <person name="Persson P."/>
            <person name="Tunlid A."/>
        </authorList>
    </citation>
    <scope>NUCLEOTIDE SEQUENCE [LARGE SCALE GENOMIC DNA]</scope>
    <source>
        <strain evidence="2 3">CBS 101986</strain>
    </source>
</reference>
<dbReference type="EMBL" id="JAACJJ010000031">
    <property type="protein sequence ID" value="KAF5318023.1"/>
    <property type="molecule type" value="Genomic_DNA"/>
</dbReference>
<evidence type="ECO:0000313" key="2">
    <source>
        <dbReference type="EMBL" id="KAF5318023.1"/>
    </source>
</evidence>
<dbReference type="AlphaFoldDB" id="A0A8H5B8T0"/>